<dbReference type="EMBL" id="BGPR01000323">
    <property type="protein sequence ID" value="GBM13176.1"/>
    <property type="molecule type" value="Genomic_DNA"/>
</dbReference>
<dbReference type="InterPro" id="IPR036397">
    <property type="entry name" value="RNaseH_sf"/>
</dbReference>
<dbReference type="Gene3D" id="3.30.420.10">
    <property type="entry name" value="Ribonuclease H-like superfamily/Ribonuclease H"/>
    <property type="match status" value="1"/>
</dbReference>
<dbReference type="OrthoDB" id="6425807at2759"/>
<dbReference type="Proteomes" id="UP000499080">
    <property type="component" value="Unassembled WGS sequence"/>
</dbReference>
<gene>
    <name evidence="1" type="ORF">AVEN_64379_1</name>
</gene>
<sequence length="100" mass="12056">MTLTPNHHHLRYQECQVRAHLRSELIFVVFSDDSRFCLGERVCRILVRRRLGERLDQSSLWHRRNEPTPEVMIWGAISYDSRDIFFVIRRILTNISTSDW</sequence>
<comment type="caution">
    <text evidence="1">The sequence shown here is derived from an EMBL/GenBank/DDBJ whole genome shotgun (WGS) entry which is preliminary data.</text>
</comment>
<proteinExistence type="predicted"/>
<name>A0A4Y2DAQ7_ARAVE</name>
<evidence type="ECO:0000313" key="1">
    <source>
        <dbReference type="EMBL" id="GBM13176.1"/>
    </source>
</evidence>
<evidence type="ECO:0000313" key="2">
    <source>
        <dbReference type="Proteomes" id="UP000499080"/>
    </source>
</evidence>
<organism evidence="1 2">
    <name type="scientific">Araneus ventricosus</name>
    <name type="common">Orbweaver spider</name>
    <name type="synonym">Epeira ventricosa</name>
    <dbReference type="NCBI Taxonomy" id="182803"/>
    <lineage>
        <taxon>Eukaryota</taxon>
        <taxon>Metazoa</taxon>
        <taxon>Ecdysozoa</taxon>
        <taxon>Arthropoda</taxon>
        <taxon>Chelicerata</taxon>
        <taxon>Arachnida</taxon>
        <taxon>Araneae</taxon>
        <taxon>Araneomorphae</taxon>
        <taxon>Entelegynae</taxon>
        <taxon>Araneoidea</taxon>
        <taxon>Araneidae</taxon>
        <taxon>Araneus</taxon>
    </lineage>
</organism>
<accession>A0A4Y2DAQ7</accession>
<dbReference type="GO" id="GO:0003676">
    <property type="term" value="F:nucleic acid binding"/>
    <property type="evidence" value="ECO:0007669"/>
    <property type="project" value="InterPro"/>
</dbReference>
<evidence type="ECO:0008006" key="3">
    <source>
        <dbReference type="Google" id="ProtNLM"/>
    </source>
</evidence>
<protein>
    <recommendedName>
        <fullName evidence="3">Tc1-like transposase DDE domain-containing protein</fullName>
    </recommendedName>
</protein>
<reference evidence="1 2" key="1">
    <citation type="journal article" date="2019" name="Sci. Rep.">
        <title>Orb-weaving spider Araneus ventricosus genome elucidates the spidroin gene catalogue.</title>
        <authorList>
            <person name="Kono N."/>
            <person name="Nakamura H."/>
            <person name="Ohtoshi R."/>
            <person name="Moran D.A.P."/>
            <person name="Shinohara A."/>
            <person name="Yoshida Y."/>
            <person name="Fujiwara M."/>
            <person name="Mori M."/>
            <person name="Tomita M."/>
            <person name="Arakawa K."/>
        </authorList>
    </citation>
    <scope>NUCLEOTIDE SEQUENCE [LARGE SCALE GENOMIC DNA]</scope>
</reference>
<keyword evidence="2" id="KW-1185">Reference proteome</keyword>
<dbReference type="AlphaFoldDB" id="A0A4Y2DAQ7"/>